<reference evidence="9 10" key="1">
    <citation type="submission" date="2023-10" db="EMBL/GenBank/DDBJ databases">
        <title>Development of a sustainable strategy for remediation of hydrocarbon-contaminated territories based on the waste exchange concept.</title>
        <authorList>
            <person name="Krivoruchko A."/>
        </authorList>
    </citation>
    <scope>NUCLEOTIDE SEQUENCE [LARGE SCALE GENOMIC DNA]</scope>
    <source>
        <strain evidence="9 10">IEGM 1322</strain>
    </source>
</reference>
<evidence type="ECO:0000256" key="4">
    <source>
        <dbReference type="ARBA" id="ARBA00022692"/>
    </source>
</evidence>
<keyword evidence="3 9" id="KW-0808">Transferase</keyword>
<feature type="region of interest" description="Disordered" evidence="7">
    <location>
        <begin position="16"/>
        <end position="89"/>
    </location>
</feature>
<feature type="transmembrane region" description="Helical" evidence="8">
    <location>
        <begin position="236"/>
        <end position="260"/>
    </location>
</feature>
<dbReference type="EC" id="2.4.99.-" evidence="9"/>
<feature type="compositionally biased region" description="Low complexity" evidence="7">
    <location>
        <begin position="32"/>
        <end position="50"/>
    </location>
</feature>
<protein>
    <submittedName>
        <fullName evidence="9">Prolipoprotein diacylglyceryl transferase</fullName>
        <ecNumber evidence="9">2.4.99.-</ecNumber>
    </submittedName>
</protein>
<feature type="transmembrane region" description="Helical" evidence="8">
    <location>
        <begin position="377"/>
        <end position="399"/>
    </location>
</feature>
<proteinExistence type="inferred from homology"/>
<evidence type="ECO:0000256" key="8">
    <source>
        <dbReference type="SAM" id="Phobius"/>
    </source>
</evidence>
<dbReference type="Pfam" id="PF01790">
    <property type="entry name" value="LGT"/>
    <property type="match status" value="1"/>
</dbReference>
<evidence type="ECO:0000256" key="3">
    <source>
        <dbReference type="ARBA" id="ARBA00022679"/>
    </source>
</evidence>
<dbReference type="Proteomes" id="UP001185899">
    <property type="component" value="Unassembled WGS sequence"/>
</dbReference>
<evidence type="ECO:0000313" key="10">
    <source>
        <dbReference type="Proteomes" id="UP001185899"/>
    </source>
</evidence>
<dbReference type="InterPro" id="IPR001640">
    <property type="entry name" value="Lgt"/>
</dbReference>
<evidence type="ECO:0000256" key="7">
    <source>
        <dbReference type="SAM" id="MobiDB-lite"/>
    </source>
</evidence>
<dbReference type="RefSeq" id="WP_317549673.1">
    <property type="nucleotide sequence ID" value="NZ_JAWLKE010000011.1"/>
</dbReference>
<evidence type="ECO:0000256" key="1">
    <source>
        <dbReference type="ARBA" id="ARBA00007150"/>
    </source>
</evidence>
<evidence type="ECO:0000313" key="9">
    <source>
        <dbReference type="EMBL" id="MDV6233557.1"/>
    </source>
</evidence>
<keyword evidence="5 8" id="KW-1133">Transmembrane helix</keyword>
<keyword evidence="9" id="KW-0328">Glycosyltransferase</keyword>
<feature type="transmembrane region" description="Helical" evidence="8">
    <location>
        <begin position="207"/>
        <end position="230"/>
    </location>
</feature>
<keyword evidence="10" id="KW-1185">Reference proteome</keyword>
<gene>
    <name evidence="9" type="ORF">R3P95_23630</name>
</gene>
<dbReference type="PANTHER" id="PTHR30589:SF0">
    <property type="entry name" value="PHOSPHATIDYLGLYCEROL--PROLIPOPROTEIN DIACYLGLYCERYL TRANSFERASE"/>
    <property type="match status" value="1"/>
</dbReference>
<dbReference type="PANTHER" id="PTHR30589">
    <property type="entry name" value="PROLIPOPROTEIN DIACYLGLYCERYL TRANSFERASE"/>
    <property type="match status" value="1"/>
</dbReference>
<organism evidence="9 10">
    <name type="scientific">Rhodococcus cercidiphylli</name>
    <dbReference type="NCBI Taxonomy" id="489916"/>
    <lineage>
        <taxon>Bacteria</taxon>
        <taxon>Bacillati</taxon>
        <taxon>Actinomycetota</taxon>
        <taxon>Actinomycetes</taxon>
        <taxon>Mycobacteriales</taxon>
        <taxon>Nocardiaceae</taxon>
        <taxon>Rhodococcus</taxon>
    </lineage>
</organism>
<evidence type="ECO:0000256" key="5">
    <source>
        <dbReference type="ARBA" id="ARBA00022989"/>
    </source>
</evidence>
<feature type="transmembrane region" description="Helical" evidence="8">
    <location>
        <begin position="349"/>
        <end position="371"/>
    </location>
</feature>
<evidence type="ECO:0000256" key="6">
    <source>
        <dbReference type="ARBA" id="ARBA00023136"/>
    </source>
</evidence>
<accession>A0ABU4B4Y3</accession>
<comment type="similarity">
    <text evidence="1">Belongs to the Lgt family.</text>
</comment>
<feature type="transmembrane region" description="Helical" evidence="8">
    <location>
        <begin position="272"/>
        <end position="296"/>
    </location>
</feature>
<comment type="caution">
    <text evidence="9">The sequence shown here is derived from an EMBL/GenBank/DDBJ whole genome shotgun (WGS) entry which is preliminary data.</text>
</comment>
<dbReference type="GO" id="GO:0016757">
    <property type="term" value="F:glycosyltransferase activity"/>
    <property type="evidence" value="ECO:0007669"/>
    <property type="project" value="UniProtKB-KW"/>
</dbReference>
<feature type="transmembrane region" description="Helical" evidence="8">
    <location>
        <begin position="411"/>
        <end position="430"/>
    </location>
</feature>
<dbReference type="EMBL" id="JAWLKE010000011">
    <property type="protein sequence ID" value="MDV6233557.1"/>
    <property type="molecule type" value="Genomic_DNA"/>
</dbReference>
<keyword evidence="2" id="KW-1003">Cell membrane</keyword>
<keyword evidence="4 8" id="KW-0812">Transmembrane</keyword>
<keyword evidence="6 8" id="KW-0472">Membrane</keyword>
<name>A0ABU4B4Y3_9NOCA</name>
<sequence>MAPHSAVSVAAADYLRSRGHSPGSGALHPTVARAFAPASTTPPRASAQAAEPTIDTAAPPERPRARTPEAVAPAPQSYAPKRSPATSCTDEISQVEPLGLAVTYWGVGGADAEPSHDVAIRFTGSRVEVEGHASTEKVGFDRTLVVKSRPAAGGRFAATTRIQGIASGEWEVSARRIDGGADSSERQQNSVLTARTALLTYGPAVRVWSWPALVAAGAVVALIVQGFLLSRMDANVAAAVAISALSCILGYIGAKVWYLILHRRPISTFIRAGACIQGFLLVSLGTLVIGGALGGMDVGAVLDATTPGLFLGMAIGRPGCFLAGCCSGRPTRSRWGLFSSDRTLATRRIPVQLYEAAAALLIAGVALAAVLQVDLPVGGLVFLGSIAAYTLVRQGLFLFRVDAHTRRGRLTVSLICCAVLIGVLAASQVLS</sequence>
<feature type="transmembrane region" description="Helical" evidence="8">
    <location>
        <begin position="308"/>
        <end position="328"/>
    </location>
</feature>
<evidence type="ECO:0000256" key="2">
    <source>
        <dbReference type="ARBA" id="ARBA00022475"/>
    </source>
</evidence>